<dbReference type="Proteomes" id="UP000219412">
    <property type="component" value="Unassembled WGS sequence"/>
</dbReference>
<dbReference type="PANTHER" id="PTHR43235:SF1">
    <property type="entry name" value="GLUTAMINE AMIDOTRANSFERASE PB2B2.05-RELATED"/>
    <property type="match status" value="1"/>
</dbReference>
<dbReference type="PROSITE" id="PS51273">
    <property type="entry name" value="GATASE_TYPE_1"/>
    <property type="match status" value="1"/>
</dbReference>
<organism evidence="1 2">
    <name type="scientific">Salinicoccus kekensis</name>
    <dbReference type="NCBI Taxonomy" id="714307"/>
    <lineage>
        <taxon>Bacteria</taxon>
        <taxon>Bacillati</taxon>
        <taxon>Bacillota</taxon>
        <taxon>Bacilli</taxon>
        <taxon>Bacillales</taxon>
        <taxon>Staphylococcaceae</taxon>
        <taxon>Salinicoccus</taxon>
    </lineage>
</organism>
<gene>
    <name evidence="1" type="ORF">SAMN05878391_1235</name>
</gene>
<dbReference type="OrthoDB" id="9807137at2"/>
<evidence type="ECO:0000313" key="1">
    <source>
        <dbReference type="EMBL" id="SOC41072.1"/>
    </source>
</evidence>
<dbReference type="GO" id="GO:0005829">
    <property type="term" value="C:cytosol"/>
    <property type="evidence" value="ECO:0007669"/>
    <property type="project" value="TreeGrafter"/>
</dbReference>
<keyword evidence="1" id="KW-0808">Transferase</keyword>
<sequence>MSQPIIGITTFISEKGLTLPTTYIDAINDSDGVPMVLAKTEDPGKIKAQIDNIDALLLTGGNDIEPALFGEEPHQNLGEIEPGRDEYESALIEHALEKGIPVLGICRGAQILNIHQGGTMYQDIYSQMDGELSQHTQKAARNYLAHTVDIEESSLLHRIVGKTSIKTNTFHHQANKDVPEHFIISGLSPDGVVEAVESTVHDFVIGLQWHPEGTYFNDEASKKIFHAFVAAAVRQYA</sequence>
<dbReference type="InterPro" id="IPR044668">
    <property type="entry name" value="PuuD-like"/>
</dbReference>
<dbReference type="AlphaFoldDB" id="A0A285UGY7"/>
<proteinExistence type="predicted"/>
<dbReference type="EMBL" id="OBQF01000002">
    <property type="protein sequence ID" value="SOC41072.1"/>
    <property type="molecule type" value="Genomic_DNA"/>
</dbReference>
<dbReference type="SUPFAM" id="SSF52317">
    <property type="entry name" value="Class I glutamine amidotransferase-like"/>
    <property type="match status" value="1"/>
</dbReference>
<dbReference type="Pfam" id="PF07722">
    <property type="entry name" value="Peptidase_C26"/>
    <property type="match status" value="1"/>
</dbReference>
<dbReference type="FunFam" id="3.40.50.880:FF:000030">
    <property type="entry name" value="Gamma-glutamyl-gamma-aminobutyrate hydrolase PuuD"/>
    <property type="match status" value="1"/>
</dbReference>
<keyword evidence="2" id="KW-1185">Reference proteome</keyword>
<dbReference type="GO" id="GO:0016740">
    <property type="term" value="F:transferase activity"/>
    <property type="evidence" value="ECO:0007669"/>
    <property type="project" value="UniProtKB-KW"/>
</dbReference>
<name>A0A285UGY7_9STAP</name>
<dbReference type="CDD" id="cd01745">
    <property type="entry name" value="GATase1_2"/>
    <property type="match status" value="1"/>
</dbReference>
<evidence type="ECO:0000313" key="2">
    <source>
        <dbReference type="Proteomes" id="UP000219412"/>
    </source>
</evidence>
<dbReference type="InterPro" id="IPR011697">
    <property type="entry name" value="Peptidase_C26"/>
</dbReference>
<dbReference type="PANTHER" id="PTHR43235">
    <property type="entry name" value="GLUTAMINE AMIDOTRANSFERASE PB2B2.05-RELATED"/>
    <property type="match status" value="1"/>
</dbReference>
<dbReference type="RefSeq" id="WP_097040177.1">
    <property type="nucleotide sequence ID" value="NZ_OBQF01000002.1"/>
</dbReference>
<reference evidence="2" key="1">
    <citation type="submission" date="2017-08" db="EMBL/GenBank/DDBJ databases">
        <authorList>
            <person name="Varghese N."/>
            <person name="Submissions S."/>
        </authorList>
    </citation>
    <scope>NUCLEOTIDE SEQUENCE [LARGE SCALE GENOMIC DNA]</scope>
    <source>
        <strain evidence="2">DSM 23173</strain>
    </source>
</reference>
<protein>
    <submittedName>
        <fullName evidence="1">Putative glutamine amidotransferase</fullName>
    </submittedName>
</protein>
<accession>A0A285UGY7</accession>
<keyword evidence="1" id="KW-0315">Glutamine amidotransferase</keyword>
<dbReference type="Gene3D" id="3.40.50.880">
    <property type="match status" value="1"/>
</dbReference>
<dbReference type="GO" id="GO:0006598">
    <property type="term" value="P:polyamine catabolic process"/>
    <property type="evidence" value="ECO:0007669"/>
    <property type="project" value="TreeGrafter"/>
</dbReference>
<dbReference type="InterPro" id="IPR029062">
    <property type="entry name" value="Class_I_gatase-like"/>
</dbReference>
<dbReference type="GO" id="GO:0033969">
    <property type="term" value="F:gamma-glutamyl-gamma-aminobutyrate hydrolase activity"/>
    <property type="evidence" value="ECO:0007669"/>
    <property type="project" value="TreeGrafter"/>
</dbReference>